<dbReference type="PANTHER" id="PTHR37947:SF1">
    <property type="entry name" value="BLL2462 PROTEIN"/>
    <property type="match status" value="1"/>
</dbReference>
<dbReference type="EMBL" id="QTSU01000001">
    <property type="protein sequence ID" value="RDZ29695.1"/>
    <property type="molecule type" value="Genomic_DNA"/>
</dbReference>
<accession>A0A371K715</accession>
<name>A0A371K715_9GAMM</name>
<evidence type="ECO:0000313" key="2">
    <source>
        <dbReference type="EMBL" id="RDZ29695.1"/>
    </source>
</evidence>
<keyword evidence="1" id="KW-0812">Transmembrane</keyword>
<dbReference type="Proteomes" id="UP000264492">
    <property type="component" value="Unassembled WGS sequence"/>
</dbReference>
<evidence type="ECO:0000313" key="3">
    <source>
        <dbReference type="Proteomes" id="UP000264492"/>
    </source>
</evidence>
<evidence type="ECO:0000256" key="1">
    <source>
        <dbReference type="SAM" id="Phobius"/>
    </source>
</evidence>
<keyword evidence="1" id="KW-0472">Membrane</keyword>
<dbReference type="InterPro" id="IPR029062">
    <property type="entry name" value="Class_I_gatase-like"/>
</dbReference>
<protein>
    <submittedName>
        <fullName evidence="2">Carboxypeptidase regulatory-like domain-containing protein</fullName>
    </submittedName>
</protein>
<dbReference type="GO" id="GO:0004180">
    <property type="term" value="F:carboxypeptidase activity"/>
    <property type="evidence" value="ECO:0007669"/>
    <property type="project" value="UniProtKB-KW"/>
</dbReference>
<sequence length="598" mass="63597">MLAAALALVGVVWRQRRAAAEQRSRPWRLALLLAAQPLCAALLYLTLLPPAVPVAADALSVATAGTGGFGSDTAHRIVLPEAPASLDGERLPDLATALRRYPGTRRLQVLGHGLEARDRDAARGLTVDYRAPPPRRGLTGLWPPARVVAGGDFVVHGVATGVTGGSVELLDPAGQRVDRVVPGADGRFALQGSARTPGHAGFAVRVLDARRAKVEQVELPLQVQAEAAPRLLVLAGAPNPELKYLRRWAIDSGLRLQTQINTGGGMQLGDAPMALNAASLRDYDLAVIDERAWDALSPGQRAALAESVREGLGLLLRASGPFSPGLRAQWRAWGVSLDAGGDSAVSRLAGEGADEDALRARLGPGSTDAPRTADAAVPELPPLSRRALRLDPSQLQVWLRDSANTPLAGWRELGRGRVAVWTLGDSYRLALAGRGDAHARLWSQALAQVARARAQSQTPTLPAWAWPDERMTICGLGQGARVIAADGTQTALRLDPASGAQRCAGYWPRVAGRHLLRQGDDEWPFSVRAANDAPGLRENELREANLALAAQGAPSAATLAKQTQRGASWPWFLAWLCVAAALWWLERSRYGRRLAASA</sequence>
<keyword evidence="2" id="KW-0121">Carboxypeptidase</keyword>
<feature type="transmembrane region" description="Helical" evidence="1">
    <location>
        <begin position="568"/>
        <end position="585"/>
    </location>
</feature>
<keyword evidence="2" id="KW-0645">Protease</keyword>
<organism evidence="2 3">
    <name type="scientific">Lysobacter silvisoli</name>
    <dbReference type="NCBI Taxonomy" id="2293254"/>
    <lineage>
        <taxon>Bacteria</taxon>
        <taxon>Pseudomonadati</taxon>
        <taxon>Pseudomonadota</taxon>
        <taxon>Gammaproteobacteria</taxon>
        <taxon>Lysobacterales</taxon>
        <taxon>Lysobacteraceae</taxon>
        <taxon>Lysobacter</taxon>
    </lineage>
</organism>
<dbReference type="OrthoDB" id="7199749at2"/>
<dbReference type="PANTHER" id="PTHR37947">
    <property type="entry name" value="BLL2462 PROTEIN"/>
    <property type="match status" value="1"/>
</dbReference>
<reference evidence="2 3" key="1">
    <citation type="submission" date="2018-08" db="EMBL/GenBank/DDBJ databases">
        <title>Lysobacter sp. zong2l5, whole genome shotgun sequence.</title>
        <authorList>
            <person name="Zhang X."/>
            <person name="Feng G."/>
            <person name="Zhu H."/>
        </authorList>
    </citation>
    <scope>NUCLEOTIDE SEQUENCE [LARGE SCALE GENOMIC DNA]</scope>
    <source>
        <strain evidence="3">zong2l5</strain>
    </source>
</reference>
<keyword evidence="2" id="KW-0378">Hydrolase</keyword>
<keyword evidence="1" id="KW-1133">Transmembrane helix</keyword>
<gene>
    <name evidence="2" type="ORF">DX914_04675</name>
</gene>
<proteinExistence type="predicted"/>
<dbReference type="AlphaFoldDB" id="A0A371K715"/>
<comment type="caution">
    <text evidence="2">The sequence shown here is derived from an EMBL/GenBank/DDBJ whole genome shotgun (WGS) entry which is preliminary data.</text>
</comment>
<dbReference type="SUPFAM" id="SSF52317">
    <property type="entry name" value="Class I glutamine amidotransferase-like"/>
    <property type="match status" value="1"/>
</dbReference>
<dbReference type="Gene3D" id="3.40.50.880">
    <property type="match status" value="1"/>
</dbReference>
<keyword evidence="3" id="KW-1185">Reference proteome</keyword>